<sequence>MRFIGLDFDDGGLLVAKTQHRAPASDLAQGGVIDDLSTGGGLIGNFEVGQITGNLVIYRLTILKAEKGMHIQGAAYVLSDRPLAGAARES</sequence>
<protein>
    <submittedName>
        <fullName evidence="1">Uncharacterized protein</fullName>
    </submittedName>
</protein>
<keyword evidence="2" id="KW-1185">Reference proteome</keyword>
<gene>
    <name evidence="1" type="ORF">K0M31_012990</name>
</gene>
<accession>A0AA40FJC2</accession>
<dbReference type="AlphaFoldDB" id="A0AA40FJC2"/>
<dbReference type="EMBL" id="JAHYIQ010000034">
    <property type="protein sequence ID" value="KAK1119917.1"/>
    <property type="molecule type" value="Genomic_DNA"/>
</dbReference>
<dbReference type="Proteomes" id="UP001177670">
    <property type="component" value="Unassembled WGS sequence"/>
</dbReference>
<name>A0AA40FJC2_9HYME</name>
<evidence type="ECO:0000313" key="1">
    <source>
        <dbReference type="EMBL" id="KAK1119917.1"/>
    </source>
</evidence>
<reference evidence="1" key="1">
    <citation type="submission" date="2021-10" db="EMBL/GenBank/DDBJ databases">
        <title>Melipona bicolor Genome sequencing and assembly.</title>
        <authorList>
            <person name="Araujo N.S."/>
            <person name="Arias M.C."/>
        </authorList>
    </citation>
    <scope>NUCLEOTIDE SEQUENCE</scope>
    <source>
        <strain evidence="1">USP_2M_L1-L4_2017</strain>
        <tissue evidence="1">Whole body</tissue>
    </source>
</reference>
<comment type="caution">
    <text evidence="1">The sequence shown here is derived from an EMBL/GenBank/DDBJ whole genome shotgun (WGS) entry which is preliminary data.</text>
</comment>
<evidence type="ECO:0000313" key="2">
    <source>
        <dbReference type="Proteomes" id="UP001177670"/>
    </source>
</evidence>
<proteinExistence type="predicted"/>
<organism evidence="1 2">
    <name type="scientific">Melipona bicolor</name>
    <dbReference type="NCBI Taxonomy" id="60889"/>
    <lineage>
        <taxon>Eukaryota</taxon>
        <taxon>Metazoa</taxon>
        <taxon>Ecdysozoa</taxon>
        <taxon>Arthropoda</taxon>
        <taxon>Hexapoda</taxon>
        <taxon>Insecta</taxon>
        <taxon>Pterygota</taxon>
        <taxon>Neoptera</taxon>
        <taxon>Endopterygota</taxon>
        <taxon>Hymenoptera</taxon>
        <taxon>Apocrita</taxon>
        <taxon>Aculeata</taxon>
        <taxon>Apoidea</taxon>
        <taxon>Anthophila</taxon>
        <taxon>Apidae</taxon>
        <taxon>Melipona</taxon>
    </lineage>
</organism>